<dbReference type="Proteomes" id="UP001500503">
    <property type="component" value="Unassembled WGS sequence"/>
</dbReference>
<evidence type="ECO:0000259" key="4">
    <source>
        <dbReference type="PROSITE" id="PS51387"/>
    </source>
</evidence>
<protein>
    <submittedName>
        <fullName evidence="5">Xanthine dehydrogenase family protein subunit M</fullName>
    </submittedName>
</protein>
<keyword evidence="1" id="KW-0285">Flavoprotein</keyword>
<dbReference type="Gene3D" id="3.30.465.10">
    <property type="match status" value="1"/>
</dbReference>
<dbReference type="SMART" id="SM01092">
    <property type="entry name" value="CO_deh_flav_C"/>
    <property type="match status" value="1"/>
</dbReference>
<accession>A0ABP8Q4V6</accession>
<keyword evidence="6" id="KW-1185">Reference proteome</keyword>
<evidence type="ECO:0000256" key="1">
    <source>
        <dbReference type="ARBA" id="ARBA00022630"/>
    </source>
</evidence>
<dbReference type="Pfam" id="PF03450">
    <property type="entry name" value="CO_deh_flav_C"/>
    <property type="match status" value="1"/>
</dbReference>
<dbReference type="InterPro" id="IPR036683">
    <property type="entry name" value="CO_DH_flav_C_dom_sf"/>
</dbReference>
<gene>
    <name evidence="5" type="ORF">GCM10023191_038410</name>
</gene>
<evidence type="ECO:0000256" key="3">
    <source>
        <dbReference type="ARBA" id="ARBA00023002"/>
    </source>
</evidence>
<reference evidence="6" key="1">
    <citation type="journal article" date="2019" name="Int. J. Syst. Evol. Microbiol.">
        <title>The Global Catalogue of Microorganisms (GCM) 10K type strain sequencing project: providing services to taxonomists for standard genome sequencing and annotation.</title>
        <authorList>
            <consortium name="The Broad Institute Genomics Platform"/>
            <consortium name="The Broad Institute Genome Sequencing Center for Infectious Disease"/>
            <person name="Wu L."/>
            <person name="Ma J."/>
        </authorList>
    </citation>
    <scope>NUCLEOTIDE SEQUENCE [LARGE SCALE GENOMIC DNA]</scope>
    <source>
        <strain evidence="6">JCM 17933</strain>
    </source>
</reference>
<dbReference type="InterPro" id="IPR016169">
    <property type="entry name" value="FAD-bd_PCMH_sub2"/>
</dbReference>
<feature type="domain" description="FAD-binding PCMH-type" evidence="4">
    <location>
        <begin position="2"/>
        <end position="173"/>
    </location>
</feature>
<dbReference type="Pfam" id="PF00941">
    <property type="entry name" value="FAD_binding_5"/>
    <property type="match status" value="1"/>
</dbReference>
<proteinExistence type="predicted"/>
<dbReference type="SUPFAM" id="SSF56176">
    <property type="entry name" value="FAD-binding/transporter-associated domain-like"/>
    <property type="match status" value="1"/>
</dbReference>
<comment type="caution">
    <text evidence="5">The sequence shown here is derived from an EMBL/GenBank/DDBJ whole genome shotgun (WGS) entry which is preliminary data.</text>
</comment>
<keyword evidence="2" id="KW-0274">FAD</keyword>
<dbReference type="SUPFAM" id="SSF55447">
    <property type="entry name" value="CO dehydrogenase flavoprotein C-terminal domain-like"/>
    <property type="match status" value="1"/>
</dbReference>
<dbReference type="InterPro" id="IPR005107">
    <property type="entry name" value="CO_DH_flav_C"/>
</dbReference>
<dbReference type="PANTHER" id="PTHR42659:SF2">
    <property type="entry name" value="XANTHINE DEHYDROGENASE SUBUNIT C-RELATED"/>
    <property type="match status" value="1"/>
</dbReference>
<evidence type="ECO:0000313" key="6">
    <source>
        <dbReference type="Proteomes" id="UP001500503"/>
    </source>
</evidence>
<dbReference type="InterPro" id="IPR051312">
    <property type="entry name" value="Diverse_Substr_Oxidored"/>
</dbReference>
<dbReference type="EMBL" id="BAABHF010000022">
    <property type="protein sequence ID" value="GAA4496413.1"/>
    <property type="molecule type" value="Genomic_DNA"/>
</dbReference>
<dbReference type="Gene3D" id="3.30.390.50">
    <property type="entry name" value="CO dehydrogenase flavoprotein, C-terminal domain"/>
    <property type="match status" value="1"/>
</dbReference>
<keyword evidence="3" id="KW-0560">Oxidoreductase</keyword>
<sequence length="300" mass="30882">MTAPGAATVLLQPRTMAEVDRIDPEVTLLAGGTDLLVQRRAGARTGPMADISRLADAPPPVHDTGEALRLSALAPLSAVAAGLGDRLPGLRAAIACFASGQIRNRATLGGNISNASPAADTVPPLVAVGGIAALRGPGGDRRVPVADLATAPRRTGLRPGEWIVSVDVPWRPGEVAGFRKVAGRRALAISIVNLAWCWSRRSDGALTGVRLAAGAVAPVVVRCPNAERAIEGRVPTRDVIAEATEAINDDIRPISDLRASAGYRRAALAGALAEALLLGVDEETENDRAGEPGVSEKGTE</sequence>
<evidence type="ECO:0000313" key="5">
    <source>
        <dbReference type="EMBL" id="GAA4496413.1"/>
    </source>
</evidence>
<dbReference type="InterPro" id="IPR016166">
    <property type="entry name" value="FAD-bd_PCMH"/>
</dbReference>
<dbReference type="RefSeq" id="WP_345465444.1">
    <property type="nucleotide sequence ID" value="NZ_BAABHF010000022.1"/>
</dbReference>
<dbReference type="InterPro" id="IPR002346">
    <property type="entry name" value="Mopterin_DH_FAD-bd"/>
</dbReference>
<dbReference type="PROSITE" id="PS51387">
    <property type="entry name" value="FAD_PCMH"/>
    <property type="match status" value="1"/>
</dbReference>
<organism evidence="5 6">
    <name type="scientific">Actinoallomurus oryzae</name>
    <dbReference type="NCBI Taxonomy" id="502180"/>
    <lineage>
        <taxon>Bacteria</taxon>
        <taxon>Bacillati</taxon>
        <taxon>Actinomycetota</taxon>
        <taxon>Actinomycetes</taxon>
        <taxon>Streptosporangiales</taxon>
        <taxon>Thermomonosporaceae</taxon>
        <taxon>Actinoallomurus</taxon>
    </lineage>
</organism>
<name>A0ABP8Q4V6_9ACTN</name>
<dbReference type="InterPro" id="IPR036318">
    <property type="entry name" value="FAD-bd_PCMH-like_sf"/>
</dbReference>
<dbReference type="PANTHER" id="PTHR42659">
    <property type="entry name" value="XANTHINE DEHYDROGENASE SUBUNIT C-RELATED"/>
    <property type="match status" value="1"/>
</dbReference>
<evidence type="ECO:0000256" key="2">
    <source>
        <dbReference type="ARBA" id="ARBA00022827"/>
    </source>
</evidence>